<evidence type="ECO:0000313" key="1">
    <source>
        <dbReference type="EMBL" id="OIN60754.1"/>
    </source>
</evidence>
<comment type="caution">
    <text evidence="1">The sequence shown here is derived from an EMBL/GenBank/DDBJ whole genome shotgun (WGS) entry which is preliminary data.</text>
</comment>
<dbReference type="AlphaFoldDB" id="A0A1S2VPS6"/>
<dbReference type="InterPro" id="IPR050426">
    <property type="entry name" value="Glycosyltransferase_28"/>
</dbReference>
<dbReference type="Pfam" id="PF00201">
    <property type="entry name" value="UDPGT"/>
    <property type="match status" value="1"/>
</dbReference>
<dbReference type="EMBL" id="MORL01000001">
    <property type="protein sequence ID" value="OIN60754.1"/>
    <property type="molecule type" value="Genomic_DNA"/>
</dbReference>
<reference evidence="1 2" key="1">
    <citation type="submission" date="2016-10" db="EMBL/GenBank/DDBJ databases">
        <title>Arsenicibacter rosenii gen. nov., sp. nov., an efficient arsenic-methylating bacterium isolated from an arsenic-contaminated paddy soil.</title>
        <authorList>
            <person name="Huang K."/>
        </authorList>
    </citation>
    <scope>NUCLEOTIDE SEQUENCE [LARGE SCALE GENOMIC DNA]</scope>
    <source>
        <strain evidence="1 2">SM-1</strain>
    </source>
</reference>
<accession>A0A1S2VPS6</accession>
<dbReference type="RefSeq" id="WP_071501258.1">
    <property type="nucleotide sequence ID" value="NZ_MORL01000001.1"/>
</dbReference>
<sequence length="447" mass="50307">MNKRRILFATVPFDGHFSPLTSLAVHLHEQGHDVRWLVGGKYGRKVTELGLHHYPYVNTQAINQENIDTFCPERIRLKNPIAKLRFDINQVFLLRVPEQVADVKAIYKQWPFDMLVHDIGFLGGAFLRELLPIKTACVGVLPLTETDPYVPPTGMGVKPQSGFFGRQLIRILQFAVNNVMFKPCNELYNSIRRDHGLQPISSFIFDTAVKQCDVYLQSGVPGFEFPRKNISPHVRYVGPMFPYKSSESKGFAHVDRALRYKRVVLTTQGTFERDIEKILVPTLEAFKDDPDTLVIATTGGSGTDVLRKRFPQSNIIIDDFIPFESVMPYANVYVTNSGYGGVMLALQHELPVVAAGIHEGKAEIASRIDFCHLGINLNTESPTPVQIRKAVHKIGNDHSYAQHLSKIRAEFSQYNSTGLATRYLSEILDDHVLTPQNTSHPAKELIA</sequence>
<dbReference type="OrthoDB" id="6620093at2"/>
<dbReference type="Gene3D" id="3.40.50.2000">
    <property type="entry name" value="Glycogen Phosphorylase B"/>
    <property type="match status" value="2"/>
</dbReference>
<proteinExistence type="predicted"/>
<dbReference type="Proteomes" id="UP000181790">
    <property type="component" value="Unassembled WGS sequence"/>
</dbReference>
<evidence type="ECO:0000313" key="2">
    <source>
        <dbReference type="Proteomes" id="UP000181790"/>
    </source>
</evidence>
<protein>
    <submittedName>
        <fullName evidence="1">Glycosyl transferase</fullName>
    </submittedName>
</protein>
<keyword evidence="1" id="KW-0808">Transferase</keyword>
<dbReference type="SUPFAM" id="SSF53756">
    <property type="entry name" value="UDP-Glycosyltransferase/glycogen phosphorylase"/>
    <property type="match status" value="1"/>
</dbReference>
<dbReference type="GO" id="GO:0008194">
    <property type="term" value="F:UDP-glycosyltransferase activity"/>
    <property type="evidence" value="ECO:0007669"/>
    <property type="project" value="InterPro"/>
</dbReference>
<organism evidence="1 2">
    <name type="scientific">Arsenicibacter rosenii</name>
    <dbReference type="NCBI Taxonomy" id="1750698"/>
    <lineage>
        <taxon>Bacteria</taxon>
        <taxon>Pseudomonadati</taxon>
        <taxon>Bacteroidota</taxon>
        <taxon>Cytophagia</taxon>
        <taxon>Cytophagales</taxon>
        <taxon>Spirosomataceae</taxon>
        <taxon>Arsenicibacter</taxon>
    </lineage>
</organism>
<gene>
    <name evidence="1" type="ORF">BLX24_01230</name>
</gene>
<keyword evidence="2" id="KW-1185">Reference proteome</keyword>
<dbReference type="GO" id="GO:0017000">
    <property type="term" value="P:antibiotic biosynthetic process"/>
    <property type="evidence" value="ECO:0007669"/>
    <property type="project" value="UniProtKB-ARBA"/>
</dbReference>
<dbReference type="PANTHER" id="PTHR48050:SF13">
    <property type="entry name" value="STEROL 3-BETA-GLUCOSYLTRANSFERASE UGT80A2"/>
    <property type="match status" value="1"/>
</dbReference>
<name>A0A1S2VPS6_9BACT</name>
<dbReference type="InterPro" id="IPR002213">
    <property type="entry name" value="UDP_glucos_trans"/>
</dbReference>
<dbReference type="PANTHER" id="PTHR48050">
    <property type="entry name" value="STEROL 3-BETA-GLUCOSYLTRANSFERASE"/>
    <property type="match status" value="1"/>
</dbReference>